<evidence type="ECO:0000313" key="4">
    <source>
        <dbReference type="Proteomes" id="UP000002415"/>
    </source>
</evidence>
<dbReference type="Pfam" id="PF13450">
    <property type="entry name" value="NAD_binding_8"/>
    <property type="match status" value="1"/>
</dbReference>
<dbReference type="KEGG" id="fno:Fnod_0544"/>
<dbReference type="PANTHER" id="PTHR43734">
    <property type="entry name" value="PHYTOENE DESATURASE"/>
    <property type="match status" value="1"/>
</dbReference>
<dbReference type="RefSeq" id="WP_011993726.1">
    <property type="nucleotide sequence ID" value="NC_009718.1"/>
</dbReference>
<dbReference type="Proteomes" id="UP000002415">
    <property type="component" value="Chromosome"/>
</dbReference>
<dbReference type="Gene3D" id="3.50.50.60">
    <property type="entry name" value="FAD/NAD(P)-binding domain"/>
    <property type="match status" value="2"/>
</dbReference>
<dbReference type="EMBL" id="CP000771">
    <property type="protein sequence ID" value="ABS60407.1"/>
    <property type="molecule type" value="Genomic_DNA"/>
</dbReference>
<sequence length="525" mass="59612">MRKEVIVVGGGIAGLTAALTLSSKGKDVLLIEKNDYCGGLMNTFERDGFRFEGGARALVNSGLVKPLAEEFKIDIEFLPNPVSIIVEDKVLKINGVESIYEYAKILKELYPESIEDVDRIIFAIKSVIEDMKVLYGVDNPLFEKGKKNILNLLYVVPWFFKFLRTIYRIGKLQEPIESYMDKLTSNRSLRDIIIQHFFKGTPTFFALSYFALYNDYIYPKGGVGNFTRKIAEKIKELGGEILLNTEIVSVDVSENKLIDSNGKEYNYEKLIWTADLKQFYLNLKNIPEKFKGKFNTEKEKILNAKGAESVFTLFLELDIPAEFFGEIVTGHMFYTPKKEGLGELHRLELKRLIQNWKNIKKEDVYSWLEKFVKYNTFEISIPALREKQAAPDGKTGMIVSLLFDYKLTDLIYKDGWYDEFKEKFSEFVIDAISEGVFDGLKLKDKIIAKFSATPITIHKIVKSSDGAIVGWSFEEGIPVNASMMNMKAAVRTSIPNVFKAGQWTFSPAGGPTSIMTGRMAANECE</sequence>
<dbReference type="STRING" id="381764.Fnod_0544"/>
<dbReference type="Pfam" id="PF01593">
    <property type="entry name" value="Amino_oxidase"/>
    <property type="match status" value="1"/>
</dbReference>
<dbReference type="GO" id="GO:0016491">
    <property type="term" value="F:oxidoreductase activity"/>
    <property type="evidence" value="ECO:0007669"/>
    <property type="project" value="UniProtKB-KW"/>
</dbReference>
<organism evidence="3 4">
    <name type="scientific">Fervidobacterium nodosum (strain ATCC 35602 / DSM 5306 / Rt17-B1)</name>
    <dbReference type="NCBI Taxonomy" id="381764"/>
    <lineage>
        <taxon>Bacteria</taxon>
        <taxon>Thermotogati</taxon>
        <taxon>Thermotogota</taxon>
        <taxon>Thermotogae</taxon>
        <taxon>Thermotogales</taxon>
        <taxon>Fervidobacteriaceae</taxon>
        <taxon>Fervidobacterium</taxon>
    </lineage>
</organism>
<accession>A7HKH4</accession>
<dbReference type="HOGENOM" id="CLU_510694_0_0_0"/>
<proteinExistence type="predicted"/>
<evidence type="ECO:0000256" key="1">
    <source>
        <dbReference type="ARBA" id="ARBA00023002"/>
    </source>
</evidence>
<dbReference type="InterPro" id="IPR002937">
    <property type="entry name" value="Amino_oxidase"/>
</dbReference>
<protein>
    <submittedName>
        <fullName evidence="3">Amine oxidase</fullName>
    </submittedName>
</protein>
<dbReference type="eggNOG" id="COG1233">
    <property type="taxonomic scope" value="Bacteria"/>
</dbReference>
<reference evidence="3 4" key="1">
    <citation type="submission" date="2007-07" db="EMBL/GenBank/DDBJ databases">
        <title>Complete sequence of Fervidobacterium nodosum Rt17-B1.</title>
        <authorList>
            <consortium name="US DOE Joint Genome Institute"/>
            <person name="Copeland A."/>
            <person name="Lucas S."/>
            <person name="Lapidus A."/>
            <person name="Barry K."/>
            <person name="Glavina del Rio T."/>
            <person name="Dalin E."/>
            <person name="Tice H."/>
            <person name="Pitluck S."/>
            <person name="Saunders E."/>
            <person name="Brettin T."/>
            <person name="Bruce D."/>
            <person name="Detter J.C."/>
            <person name="Han C."/>
            <person name="Schmutz J."/>
            <person name="Larimer F."/>
            <person name="Land M."/>
            <person name="Hauser L."/>
            <person name="Kyrpides N."/>
            <person name="Mikhailova N."/>
            <person name="Nelson K."/>
            <person name="Gogarten J.P."/>
            <person name="Noll K."/>
            <person name="Richardson P."/>
        </authorList>
    </citation>
    <scope>NUCLEOTIDE SEQUENCE [LARGE SCALE GENOMIC DNA]</scope>
    <source>
        <strain evidence="4">ATCC 35602 / DSM 5306 / Rt17-B1</strain>
    </source>
</reference>
<evidence type="ECO:0000259" key="2">
    <source>
        <dbReference type="Pfam" id="PF01593"/>
    </source>
</evidence>
<dbReference type="SUPFAM" id="SSF51905">
    <property type="entry name" value="FAD/NAD(P)-binding domain"/>
    <property type="match status" value="1"/>
</dbReference>
<name>A7HKH4_FERNB</name>
<keyword evidence="1" id="KW-0560">Oxidoreductase</keyword>
<keyword evidence="4" id="KW-1185">Reference proteome</keyword>
<dbReference type="InterPro" id="IPR036188">
    <property type="entry name" value="FAD/NAD-bd_sf"/>
</dbReference>
<evidence type="ECO:0000313" key="3">
    <source>
        <dbReference type="EMBL" id="ABS60407.1"/>
    </source>
</evidence>
<reference evidence="3 4" key="2">
    <citation type="journal article" date="2009" name="Proc. Natl. Acad. Sci. U.S.A.">
        <title>On the chimeric nature, thermophilic origin, and phylogenetic placement of the Thermotogales.</title>
        <authorList>
            <person name="Zhaxybayeva O."/>
            <person name="Swithers K.S."/>
            <person name="Lapierre P."/>
            <person name="Fournier G.P."/>
            <person name="Bickhart D.M."/>
            <person name="DeBoy R.T."/>
            <person name="Nelson K.E."/>
            <person name="Nesbo C.L."/>
            <person name="Doolittle W.F."/>
            <person name="Gogarten J.P."/>
            <person name="Noll K.M."/>
        </authorList>
    </citation>
    <scope>NUCLEOTIDE SEQUENCE [LARGE SCALE GENOMIC DNA]</scope>
    <source>
        <strain evidence="4">ATCC 35602 / DSM 5306 / Rt17-B1</strain>
    </source>
</reference>
<gene>
    <name evidence="3" type="ordered locus">Fnod_0544</name>
</gene>
<feature type="domain" description="Amine oxidase" evidence="2">
    <location>
        <begin position="213"/>
        <end position="320"/>
    </location>
</feature>
<dbReference type="AlphaFoldDB" id="A7HKH4"/>
<dbReference type="PANTHER" id="PTHR43734:SF7">
    <property type="entry name" value="4,4'-DIAPONEUROSPORENE OXYGENASE"/>
    <property type="match status" value="1"/>
</dbReference>